<protein>
    <submittedName>
        <fullName evidence="1">Uncharacterized protein</fullName>
    </submittedName>
</protein>
<dbReference type="RefSeq" id="WP_145951947.1">
    <property type="nucleotide sequence ID" value="NZ_CP019082.1"/>
</dbReference>
<keyword evidence="2" id="KW-1185">Reference proteome</keyword>
<accession>A0A1U7CJX7</accession>
<gene>
    <name evidence="1" type="ORF">BSF38_00623</name>
</gene>
<sequence>MIGPSPASPRCRHCPVASGSSCAGVSVVRLCELVDPAHPDYNPAYLDVLRPVPERPPGIADDHAPGRRRRGLAETLALLSAMKACPHRIERTDCGCGGLASCTSGKGRAGVVHSGDCFDCLDANVPRNLPHRTPGEGNPP</sequence>
<name>A0A1U7CJX7_9BACT</name>
<dbReference type="EMBL" id="CP019082">
    <property type="protein sequence ID" value="APW59208.1"/>
    <property type="molecule type" value="Genomic_DNA"/>
</dbReference>
<dbReference type="AlphaFoldDB" id="A0A1U7CJX7"/>
<evidence type="ECO:0000313" key="1">
    <source>
        <dbReference type="EMBL" id="APW59208.1"/>
    </source>
</evidence>
<dbReference type="OrthoDB" id="9940122at2"/>
<reference evidence="2" key="1">
    <citation type="submission" date="2016-12" db="EMBL/GenBank/DDBJ databases">
        <title>Comparative genomics of four Isosphaeraceae planctomycetes: a common pool of plasmids and glycoside hydrolase genes.</title>
        <authorList>
            <person name="Ivanova A."/>
        </authorList>
    </citation>
    <scope>NUCLEOTIDE SEQUENCE [LARGE SCALE GENOMIC DNA]</scope>
    <source>
        <strain evidence="2">PX4</strain>
    </source>
</reference>
<dbReference type="Proteomes" id="UP000186309">
    <property type="component" value="Chromosome"/>
</dbReference>
<dbReference type="KEGG" id="pbor:BSF38_00623"/>
<dbReference type="STRING" id="1387353.BSF38_00623"/>
<organism evidence="1 2">
    <name type="scientific">Paludisphaera borealis</name>
    <dbReference type="NCBI Taxonomy" id="1387353"/>
    <lineage>
        <taxon>Bacteria</taxon>
        <taxon>Pseudomonadati</taxon>
        <taxon>Planctomycetota</taxon>
        <taxon>Planctomycetia</taxon>
        <taxon>Isosphaerales</taxon>
        <taxon>Isosphaeraceae</taxon>
        <taxon>Paludisphaera</taxon>
    </lineage>
</organism>
<evidence type="ECO:0000313" key="2">
    <source>
        <dbReference type="Proteomes" id="UP000186309"/>
    </source>
</evidence>
<proteinExistence type="predicted"/>